<dbReference type="AlphaFoldDB" id="A0A2S7DS40"/>
<feature type="region of interest" description="Disordered" evidence="1">
    <location>
        <begin position="146"/>
        <end position="176"/>
    </location>
</feature>
<feature type="transmembrane region" description="Helical" evidence="2">
    <location>
        <begin position="72"/>
        <end position="100"/>
    </location>
</feature>
<keyword evidence="2" id="KW-0812">Transmembrane</keyword>
<dbReference type="RefSeq" id="WP_104603335.1">
    <property type="nucleotide sequence ID" value="NZ_CP033326.1"/>
</dbReference>
<dbReference type="Proteomes" id="UP000239561">
    <property type="component" value="Unassembled WGS sequence"/>
</dbReference>
<dbReference type="EMBL" id="MDED01000014">
    <property type="protein sequence ID" value="PPU76641.1"/>
    <property type="molecule type" value="Genomic_DNA"/>
</dbReference>
<feature type="transmembrane region" description="Helical" evidence="2">
    <location>
        <begin position="120"/>
        <end position="144"/>
    </location>
</feature>
<evidence type="ECO:0000313" key="4">
    <source>
        <dbReference type="Proteomes" id="UP000239561"/>
    </source>
</evidence>
<keyword evidence="2" id="KW-0472">Membrane</keyword>
<comment type="caution">
    <text evidence="3">The sequence shown here is derived from an EMBL/GenBank/DDBJ whole genome shotgun (WGS) entry which is preliminary data.</text>
</comment>
<name>A0A2S7DS40_9XANT</name>
<gene>
    <name evidence="3" type="ORF">XcuCFBP2542_09430</name>
</gene>
<evidence type="ECO:0000256" key="1">
    <source>
        <dbReference type="SAM" id="MobiDB-lite"/>
    </source>
</evidence>
<keyword evidence="2" id="KW-1133">Transmembrane helix</keyword>
<organism evidence="3 4">
    <name type="scientific">Xanthomonas cucurbitae</name>
    <dbReference type="NCBI Taxonomy" id="56453"/>
    <lineage>
        <taxon>Bacteria</taxon>
        <taxon>Pseudomonadati</taxon>
        <taxon>Pseudomonadota</taxon>
        <taxon>Gammaproteobacteria</taxon>
        <taxon>Lysobacterales</taxon>
        <taxon>Lysobacteraceae</taxon>
        <taxon>Xanthomonas</taxon>
    </lineage>
</organism>
<protein>
    <submittedName>
        <fullName evidence="3">Uncharacterized protein</fullName>
    </submittedName>
</protein>
<feature type="compositionally biased region" description="Basic and acidic residues" evidence="1">
    <location>
        <begin position="156"/>
        <end position="176"/>
    </location>
</feature>
<evidence type="ECO:0000313" key="3">
    <source>
        <dbReference type="EMBL" id="PPU76641.1"/>
    </source>
</evidence>
<feature type="transmembrane region" description="Helical" evidence="2">
    <location>
        <begin position="45"/>
        <end position="65"/>
    </location>
</feature>
<proteinExistence type="predicted"/>
<evidence type="ECO:0000256" key="2">
    <source>
        <dbReference type="SAM" id="Phobius"/>
    </source>
</evidence>
<reference evidence="3 4" key="1">
    <citation type="submission" date="2016-08" db="EMBL/GenBank/DDBJ databases">
        <authorList>
            <person name="Seilhamer J.J."/>
        </authorList>
    </citation>
    <scope>NUCLEOTIDE SEQUENCE [LARGE SCALE GENOMIC DNA]</scope>
    <source>
        <strain evidence="3 4">CFBP2542</strain>
    </source>
</reference>
<sequence length="176" mass="19482">MEKVLRLPTFSKALAGLSLAIAAWKLATLVPYRIGFELRYLMSPSALYSFAFDAVLAIGAVLLWRGRPASRWLFAAQATMTTAGWFAIGGLHRLPFILMYLKGTDDPSAQAAIGYMARPFLVFGVWCLFGWLLALACFACFGTARGAPRRSSSMPRAERPEDPTLAEIMRRKADER</sequence>
<accession>A0A2S7DS40</accession>